<comment type="caution">
    <text evidence="1">The sequence shown here is derived from an EMBL/GenBank/DDBJ whole genome shotgun (WGS) entry which is preliminary data.</text>
</comment>
<evidence type="ECO:0000313" key="1">
    <source>
        <dbReference type="EMBL" id="KAI4325128.1"/>
    </source>
</evidence>
<sequence length="119" mass="13165">MSCVRVIQFAVVALLVLSPTVMAFTPACEVVYESFPSCLEFLVGYSDMPTLFCCYNISRLNMVVSVHVMTPGSICWCIEAMVRGSEPPILTSRIKKLNSYCHTHRSFPISASMDCSSIP</sequence>
<organism evidence="1 2">
    <name type="scientific">Melastoma candidum</name>
    <dbReference type="NCBI Taxonomy" id="119954"/>
    <lineage>
        <taxon>Eukaryota</taxon>
        <taxon>Viridiplantae</taxon>
        <taxon>Streptophyta</taxon>
        <taxon>Embryophyta</taxon>
        <taxon>Tracheophyta</taxon>
        <taxon>Spermatophyta</taxon>
        <taxon>Magnoliopsida</taxon>
        <taxon>eudicotyledons</taxon>
        <taxon>Gunneridae</taxon>
        <taxon>Pentapetalae</taxon>
        <taxon>rosids</taxon>
        <taxon>malvids</taxon>
        <taxon>Myrtales</taxon>
        <taxon>Melastomataceae</taxon>
        <taxon>Melastomatoideae</taxon>
        <taxon>Melastomateae</taxon>
        <taxon>Melastoma</taxon>
    </lineage>
</organism>
<dbReference type="Proteomes" id="UP001057402">
    <property type="component" value="Chromosome 9"/>
</dbReference>
<name>A0ACB9MN65_9MYRT</name>
<gene>
    <name evidence="1" type="ORF">MLD38_030551</name>
</gene>
<protein>
    <submittedName>
        <fullName evidence="1">Uncharacterized protein</fullName>
    </submittedName>
</protein>
<keyword evidence="2" id="KW-1185">Reference proteome</keyword>
<reference evidence="2" key="1">
    <citation type="journal article" date="2023" name="Front. Plant Sci.">
        <title>Chromosomal-level genome assembly of Melastoma candidum provides insights into trichome evolution.</title>
        <authorList>
            <person name="Zhong Y."/>
            <person name="Wu W."/>
            <person name="Sun C."/>
            <person name="Zou P."/>
            <person name="Liu Y."/>
            <person name="Dai S."/>
            <person name="Zhou R."/>
        </authorList>
    </citation>
    <scope>NUCLEOTIDE SEQUENCE [LARGE SCALE GENOMIC DNA]</scope>
</reference>
<accession>A0ACB9MN65</accession>
<proteinExistence type="predicted"/>
<evidence type="ECO:0000313" key="2">
    <source>
        <dbReference type="Proteomes" id="UP001057402"/>
    </source>
</evidence>
<dbReference type="EMBL" id="CM042888">
    <property type="protein sequence ID" value="KAI4325128.1"/>
    <property type="molecule type" value="Genomic_DNA"/>
</dbReference>